<name>A0ABW3YLV6_9ACTN</name>
<accession>A0ABW3YLV6</accession>
<evidence type="ECO:0000313" key="1">
    <source>
        <dbReference type="EMBL" id="MFD1325572.1"/>
    </source>
</evidence>
<protein>
    <submittedName>
        <fullName evidence="1">Helix-turn-helix transcriptional regulator</fullName>
    </submittedName>
</protein>
<dbReference type="Gene3D" id="1.10.260.40">
    <property type="entry name" value="lambda repressor-like DNA-binding domains"/>
    <property type="match status" value="1"/>
</dbReference>
<keyword evidence="2" id="KW-1185">Reference proteome</keyword>
<dbReference type="EMBL" id="JBHTMP010000085">
    <property type="protein sequence ID" value="MFD1325572.1"/>
    <property type="molecule type" value="Genomic_DNA"/>
</dbReference>
<comment type="caution">
    <text evidence="1">The sequence shown here is derived from an EMBL/GenBank/DDBJ whole genome shotgun (WGS) entry which is preliminary data.</text>
</comment>
<sequence>MIQEHEVQLAKKDLGKLLCDYRKRAELTQSDLSSALAWSRQSISAAERGVSPLGQSFWPAVDAMLGAQGELLSAFERCQRLSEELKVQKESKRRRVQLSLTMPHRSAPEPGSRTSMSLATAPAFLDVQLGTTARIDNDDEQGDTGDMLRRSVLAVMAAAAGHTVGHLPDLPPDVDHWRETAWEYGHSYFTEPPGQLLASLGADLAALQRVVNRQAGTRDHQPLLAIMAQLTGLAAKTSARIGRSREATHLWRVARSRANESADRRAQLWVRGHEIVSGIYQGRPLSVLLDLANQASSIAASSNNSSVTAGQAEVQGGRAQVLALLGRPEEARTALEEQERVFERLPTHVTTDTSSIFGWPEGCMWHTKSFVHSVNGSLRHAFMAQDRALSLYSPEQRVARCQVEMHRAKSLVVKGDVAQGANHAQSQLGQLAPTERNMLVLTVAGYVLDAVPVGERSRPAVVQFHDLLISARREVGA</sequence>
<dbReference type="InterPro" id="IPR010982">
    <property type="entry name" value="Lambda_DNA-bd_dom_sf"/>
</dbReference>
<evidence type="ECO:0000313" key="2">
    <source>
        <dbReference type="Proteomes" id="UP001597260"/>
    </source>
</evidence>
<gene>
    <name evidence="1" type="ORF">ACFQ4H_31275</name>
</gene>
<dbReference type="Pfam" id="PF13560">
    <property type="entry name" value="HTH_31"/>
    <property type="match status" value="1"/>
</dbReference>
<dbReference type="SUPFAM" id="SSF47413">
    <property type="entry name" value="lambda repressor-like DNA-binding domains"/>
    <property type="match status" value="1"/>
</dbReference>
<reference evidence="2" key="1">
    <citation type="journal article" date="2019" name="Int. J. Syst. Evol. Microbiol.">
        <title>The Global Catalogue of Microorganisms (GCM) 10K type strain sequencing project: providing services to taxonomists for standard genome sequencing and annotation.</title>
        <authorList>
            <consortium name="The Broad Institute Genomics Platform"/>
            <consortium name="The Broad Institute Genome Sequencing Center for Infectious Disease"/>
            <person name="Wu L."/>
            <person name="Ma J."/>
        </authorList>
    </citation>
    <scope>NUCLEOTIDE SEQUENCE [LARGE SCALE GENOMIC DNA]</scope>
    <source>
        <strain evidence="2">JCM 31037</strain>
    </source>
</reference>
<proteinExistence type="predicted"/>
<dbReference type="Proteomes" id="UP001597260">
    <property type="component" value="Unassembled WGS sequence"/>
</dbReference>
<dbReference type="RefSeq" id="WP_377578154.1">
    <property type="nucleotide sequence ID" value="NZ_JBHTMP010000085.1"/>
</dbReference>
<organism evidence="1 2">
    <name type="scientific">Micromonospora sonneratiae</name>
    <dbReference type="NCBI Taxonomy" id="1184706"/>
    <lineage>
        <taxon>Bacteria</taxon>
        <taxon>Bacillati</taxon>
        <taxon>Actinomycetota</taxon>
        <taxon>Actinomycetes</taxon>
        <taxon>Micromonosporales</taxon>
        <taxon>Micromonosporaceae</taxon>
        <taxon>Micromonospora</taxon>
    </lineage>
</organism>